<evidence type="ECO:0000313" key="7">
    <source>
        <dbReference type="EMBL" id="ORV64473.1"/>
    </source>
</evidence>
<dbReference type="Gene3D" id="1.10.10.60">
    <property type="entry name" value="Homeodomain-like"/>
    <property type="match status" value="1"/>
</dbReference>
<evidence type="ECO:0000256" key="1">
    <source>
        <dbReference type="ARBA" id="ARBA00011738"/>
    </source>
</evidence>
<accession>A0A1X1V5Z0</accession>
<comment type="caution">
    <text evidence="7">The sequence shown here is derived from an EMBL/GenBank/DDBJ whole genome shotgun (WGS) entry which is preliminary data.</text>
</comment>
<dbReference type="GO" id="GO:0045892">
    <property type="term" value="P:negative regulation of DNA-templated transcription"/>
    <property type="evidence" value="ECO:0007669"/>
    <property type="project" value="UniProtKB-ARBA"/>
</dbReference>
<sequence length="190" mass="20610">MSSSRSPQSPSDRSDAAERILTAARRLVLQQGARRLSLTDVATLAGVSRPTLYRYFPSKEDLLTALGKLEYRRLNLAMEKAISGLSGLRRLEAAVDVVATFLREQPPRSLVDIDPGFVNDEMAHVLPMVTDVLAAVLTQCGDEADIVFPVAPRDMAGAIARIALSHYIFPDVDADAARRQIRAGAGLPAR</sequence>
<dbReference type="RefSeq" id="WP_227370943.1">
    <property type="nucleotide sequence ID" value="NZ_JACKVI010000009.1"/>
</dbReference>
<comment type="subunit">
    <text evidence="1">Homodimer.</text>
</comment>
<evidence type="ECO:0000256" key="4">
    <source>
        <dbReference type="ARBA" id="ARBA00023163"/>
    </source>
</evidence>
<keyword evidence="8" id="KW-1185">Reference proteome</keyword>
<dbReference type="Proteomes" id="UP000194000">
    <property type="component" value="Unassembled WGS sequence"/>
</dbReference>
<name>A0A1X1V5Z0_9MYCO</name>
<dbReference type="GO" id="GO:0003700">
    <property type="term" value="F:DNA-binding transcription factor activity"/>
    <property type="evidence" value="ECO:0007669"/>
    <property type="project" value="TreeGrafter"/>
</dbReference>
<dbReference type="SUPFAM" id="SSF46689">
    <property type="entry name" value="Homeodomain-like"/>
    <property type="match status" value="1"/>
</dbReference>
<dbReference type="STRING" id="1260918.AWC06_05155"/>
<dbReference type="GO" id="GO:0000976">
    <property type="term" value="F:transcription cis-regulatory region binding"/>
    <property type="evidence" value="ECO:0007669"/>
    <property type="project" value="TreeGrafter"/>
</dbReference>
<dbReference type="PRINTS" id="PR00455">
    <property type="entry name" value="HTHTETR"/>
</dbReference>
<dbReference type="EMBL" id="LQOW01000003">
    <property type="protein sequence ID" value="ORV64473.1"/>
    <property type="molecule type" value="Genomic_DNA"/>
</dbReference>
<dbReference type="PANTHER" id="PTHR30055">
    <property type="entry name" value="HTH-TYPE TRANSCRIPTIONAL REGULATOR RUTR"/>
    <property type="match status" value="1"/>
</dbReference>
<feature type="domain" description="HTH tetR-type" evidence="6">
    <location>
        <begin position="14"/>
        <end position="74"/>
    </location>
</feature>
<evidence type="ECO:0000256" key="5">
    <source>
        <dbReference type="PROSITE-ProRule" id="PRU00335"/>
    </source>
</evidence>
<evidence type="ECO:0000256" key="2">
    <source>
        <dbReference type="ARBA" id="ARBA00023015"/>
    </source>
</evidence>
<dbReference type="InterPro" id="IPR009057">
    <property type="entry name" value="Homeodomain-like_sf"/>
</dbReference>
<dbReference type="InterPro" id="IPR050109">
    <property type="entry name" value="HTH-type_TetR-like_transc_reg"/>
</dbReference>
<proteinExistence type="predicted"/>
<keyword evidence="3 5" id="KW-0238">DNA-binding</keyword>
<keyword evidence="4" id="KW-0804">Transcription</keyword>
<evidence type="ECO:0000256" key="3">
    <source>
        <dbReference type="ARBA" id="ARBA00023125"/>
    </source>
</evidence>
<dbReference type="InterPro" id="IPR001647">
    <property type="entry name" value="HTH_TetR"/>
</dbReference>
<dbReference type="AlphaFoldDB" id="A0A1X1V5Z0"/>
<keyword evidence="2" id="KW-0805">Transcription regulation</keyword>
<protein>
    <recommendedName>
        <fullName evidence="6">HTH tetR-type domain-containing protein</fullName>
    </recommendedName>
</protein>
<gene>
    <name evidence="7" type="ORF">AWC06_05155</name>
</gene>
<evidence type="ECO:0000313" key="8">
    <source>
        <dbReference type="Proteomes" id="UP000194000"/>
    </source>
</evidence>
<feature type="DNA-binding region" description="H-T-H motif" evidence="5">
    <location>
        <begin position="37"/>
        <end position="56"/>
    </location>
</feature>
<evidence type="ECO:0000259" key="6">
    <source>
        <dbReference type="PROSITE" id="PS50977"/>
    </source>
</evidence>
<dbReference type="Gene3D" id="1.10.357.10">
    <property type="entry name" value="Tetracycline Repressor, domain 2"/>
    <property type="match status" value="1"/>
</dbReference>
<dbReference type="Pfam" id="PF00440">
    <property type="entry name" value="TetR_N"/>
    <property type="match status" value="1"/>
</dbReference>
<organism evidence="7 8">
    <name type="scientific">Mycobacterium fragae</name>
    <dbReference type="NCBI Taxonomy" id="1260918"/>
    <lineage>
        <taxon>Bacteria</taxon>
        <taxon>Bacillati</taxon>
        <taxon>Actinomycetota</taxon>
        <taxon>Actinomycetes</taxon>
        <taxon>Mycobacteriales</taxon>
        <taxon>Mycobacteriaceae</taxon>
        <taxon>Mycobacterium</taxon>
    </lineage>
</organism>
<dbReference type="PANTHER" id="PTHR30055:SF234">
    <property type="entry name" value="HTH-TYPE TRANSCRIPTIONAL REGULATOR BETI"/>
    <property type="match status" value="1"/>
</dbReference>
<dbReference type="FunFam" id="1.10.10.60:FF:000141">
    <property type="entry name" value="TetR family transcriptional regulator"/>
    <property type="match status" value="1"/>
</dbReference>
<reference evidence="7 8" key="1">
    <citation type="submission" date="2016-01" db="EMBL/GenBank/DDBJ databases">
        <title>The new phylogeny of the genus Mycobacterium.</title>
        <authorList>
            <person name="Tarcisio F."/>
            <person name="Conor M."/>
            <person name="Antonella G."/>
            <person name="Elisabetta G."/>
            <person name="Giulia F.S."/>
            <person name="Sara T."/>
            <person name="Anna F."/>
            <person name="Clotilde B."/>
            <person name="Roberto B."/>
            <person name="Veronica D.S."/>
            <person name="Fabio R."/>
            <person name="Monica P."/>
            <person name="Olivier J."/>
            <person name="Enrico T."/>
            <person name="Nicola S."/>
        </authorList>
    </citation>
    <scope>NUCLEOTIDE SEQUENCE [LARGE SCALE GENOMIC DNA]</scope>
    <source>
        <strain evidence="7 8">DSM 45731</strain>
    </source>
</reference>
<dbReference type="PROSITE" id="PS50977">
    <property type="entry name" value="HTH_TETR_2"/>
    <property type="match status" value="1"/>
</dbReference>